<evidence type="ECO:0000256" key="3">
    <source>
        <dbReference type="SAM" id="SignalP"/>
    </source>
</evidence>
<evidence type="ECO:0000256" key="2">
    <source>
        <dbReference type="ARBA" id="ARBA00023295"/>
    </source>
</evidence>
<reference evidence="5" key="1">
    <citation type="submission" date="2023-07" db="EMBL/GenBank/DDBJ databases">
        <title>Genomic Encyclopedia of Type Strains, Phase IV (KMG-IV): sequencing the most valuable type-strain genomes for metagenomic binning, comparative biology and taxonomic classification.</title>
        <authorList>
            <person name="Goeker M."/>
        </authorList>
    </citation>
    <scope>NUCLEOTIDE SEQUENCE</scope>
    <source>
        <strain evidence="5">DSM 24202</strain>
    </source>
</reference>
<evidence type="ECO:0000256" key="1">
    <source>
        <dbReference type="ARBA" id="ARBA00022801"/>
    </source>
</evidence>
<name>A0AAE4ANJ5_9BACT</name>
<dbReference type="Proteomes" id="UP001238163">
    <property type="component" value="Unassembled WGS sequence"/>
</dbReference>
<accession>A0AAE4ANJ5</accession>
<proteinExistence type="predicted"/>
<dbReference type="RefSeq" id="WP_307261160.1">
    <property type="nucleotide sequence ID" value="NZ_JAUSVL010000001.1"/>
</dbReference>
<dbReference type="InterPro" id="IPR008979">
    <property type="entry name" value="Galactose-bd-like_sf"/>
</dbReference>
<evidence type="ECO:0000313" key="6">
    <source>
        <dbReference type="Proteomes" id="UP001238163"/>
    </source>
</evidence>
<feature type="chain" id="PRO_5041933654" description="Glycoside hydrolase family 5 domain-containing protein" evidence="3">
    <location>
        <begin position="21"/>
        <end position="866"/>
    </location>
</feature>
<dbReference type="InterPro" id="IPR017853">
    <property type="entry name" value="GH"/>
</dbReference>
<dbReference type="SUPFAM" id="SSF49785">
    <property type="entry name" value="Galactose-binding domain-like"/>
    <property type="match status" value="1"/>
</dbReference>
<dbReference type="Gene3D" id="2.60.120.260">
    <property type="entry name" value="Galactose-binding domain-like"/>
    <property type="match status" value="1"/>
</dbReference>
<dbReference type="Pfam" id="PF00150">
    <property type="entry name" value="Cellulase"/>
    <property type="match status" value="1"/>
</dbReference>
<organism evidence="5 6">
    <name type="scientific">Oligosphaera ethanolica</name>
    <dbReference type="NCBI Taxonomy" id="760260"/>
    <lineage>
        <taxon>Bacteria</taxon>
        <taxon>Pseudomonadati</taxon>
        <taxon>Lentisphaerota</taxon>
        <taxon>Oligosphaeria</taxon>
        <taxon>Oligosphaerales</taxon>
        <taxon>Oligosphaeraceae</taxon>
        <taxon>Oligosphaera</taxon>
    </lineage>
</organism>
<dbReference type="EMBL" id="JAUSVL010000001">
    <property type="protein sequence ID" value="MDQ0289706.1"/>
    <property type="molecule type" value="Genomic_DNA"/>
</dbReference>
<dbReference type="Gene3D" id="3.20.20.80">
    <property type="entry name" value="Glycosidases"/>
    <property type="match status" value="1"/>
</dbReference>
<keyword evidence="3" id="KW-0732">Signal</keyword>
<dbReference type="InterPro" id="IPR001547">
    <property type="entry name" value="Glyco_hydro_5"/>
</dbReference>
<dbReference type="AlphaFoldDB" id="A0AAE4ANJ5"/>
<sequence>MWKQVLLLCTLSLCVSLTNAQDEAPPLPDGWLSFPVSPYLASDDSLASVAFLNQGKADSRISVKGAHYVDERGQRVRFFGSNVCFASAFPSKDVAPLVAKRMQQLGFNMVRFHHMDNRHIWNQEQTALDPEQLDRLHWFLFQLKERGIYANINLHVSRTYPGMKDYKFPAKPRTFVYGKVLDKYFEPYIVLQEEYASMLMGSVNPYTKLRLADDPMIAVVEINNENTLMNMTMEGLDIIRDKDLGQALQAQWGQWLQKKYATLAAVLKQWNTGCNGVGDEILANGAFAAGETSWSFEGRKAGACEVSVDAEKGVCRLDITAPGAVSWAYQVHYVGLPLRSLQTYTVRFRARCEGDRRVSVCLRMAHEPWDVYTTQVPVQLSPEWQDYEVVVGTNELPAGAKHRLSLGLGAAVGVVELAAVSLREGADPKDFGKPASFAALPLPERGSPELFWKDFRRFLFETECGYVRRMRSHLREKVGVTAPIVDTQASYGGLYGFMRETRLSDYVDMHSYWQHPVFPNRPWDGKDWRIGNTPLSAVSNGGTLSSLSRWRHPDMPYSLSEYDHATPSEHQSEMFPMLSSYAAYQDWDALYQFCWEIQDTPDTPARLKGYFDMAYNPAKSLMAPFAALVFRRGLVAPAVEQVTLEIPEGLLESRLPFGFPGPGSALDGYPESALFTARLGTRVVPGDGPVRVSKSSEAIATGMPWQTPQISWTNPAEGRGRYAVNTPQLRMLTGQFAAGAEERLGDVLFRFQATEVDTVTAALAALDDQPLAQSRRMLLCVVSKVANSGMEWDEAHTSVSSRWGKAPTIAAAVPFTVLLPGDARPTVRALNPAGEPIAEIPVAGQAGRWEIQADPAQSSLWFSISR</sequence>
<gene>
    <name evidence="5" type="ORF">J3R75_001813</name>
</gene>
<keyword evidence="1" id="KW-0378">Hydrolase</keyword>
<comment type="caution">
    <text evidence="5">The sequence shown here is derived from an EMBL/GenBank/DDBJ whole genome shotgun (WGS) entry which is preliminary data.</text>
</comment>
<evidence type="ECO:0000259" key="4">
    <source>
        <dbReference type="Pfam" id="PF00150"/>
    </source>
</evidence>
<feature type="signal peptide" evidence="3">
    <location>
        <begin position="1"/>
        <end position="20"/>
    </location>
</feature>
<dbReference type="SUPFAM" id="SSF51445">
    <property type="entry name" value="(Trans)glycosidases"/>
    <property type="match status" value="1"/>
</dbReference>
<dbReference type="GO" id="GO:0004553">
    <property type="term" value="F:hydrolase activity, hydrolyzing O-glycosyl compounds"/>
    <property type="evidence" value="ECO:0007669"/>
    <property type="project" value="InterPro"/>
</dbReference>
<evidence type="ECO:0000313" key="5">
    <source>
        <dbReference type="EMBL" id="MDQ0289706.1"/>
    </source>
</evidence>
<dbReference type="GO" id="GO:0000272">
    <property type="term" value="P:polysaccharide catabolic process"/>
    <property type="evidence" value="ECO:0007669"/>
    <property type="project" value="InterPro"/>
</dbReference>
<feature type="domain" description="Glycoside hydrolase family 5" evidence="4">
    <location>
        <begin position="69"/>
        <end position="165"/>
    </location>
</feature>
<keyword evidence="2" id="KW-0326">Glycosidase</keyword>
<keyword evidence="6" id="KW-1185">Reference proteome</keyword>
<protein>
    <recommendedName>
        <fullName evidence="4">Glycoside hydrolase family 5 domain-containing protein</fullName>
    </recommendedName>
</protein>